<reference evidence="3" key="1">
    <citation type="submission" date="2020-12" db="EMBL/GenBank/DDBJ databases">
        <title>Bacterial novel species Mucilaginibacter sp. SD-g isolated from soil.</title>
        <authorList>
            <person name="Jung H.-Y."/>
        </authorList>
    </citation>
    <scope>NUCLEOTIDE SEQUENCE</scope>
    <source>
        <strain evidence="3">SD-g</strain>
    </source>
</reference>
<feature type="domain" description="TonB-dependent receptor plug" evidence="2">
    <location>
        <begin position="710"/>
        <end position="803"/>
    </location>
</feature>
<dbReference type="InterPro" id="IPR037066">
    <property type="entry name" value="Plug_dom_sf"/>
</dbReference>
<protein>
    <submittedName>
        <fullName evidence="3">TonB-dependent receptor plug domain-containing protein</fullName>
    </submittedName>
</protein>
<comment type="similarity">
    <text evidence="1">Belongs to the TonB-dependent receptor family.</text>
</comment>
<comment type="caution">
    <text evidence="3">The sequence shown here is derived from an EMBL/GenBank/DDBJ whole genome shotgun (WGS) entry which is preliminary data.</text>
</comment>
<evidence type="ECO:0000313" key="3">
    <source>
        <dbReference type="EMBL" id="MBK0379378.1"/>
    </source>
</evidence>
<evidence type="ECO:0000256" key="1">
    <source>
        <dbReference type="PROSITE-ProRule" id="PRU01360"/>
    </source>
</evidence>
<dbReference type="RefSeq" id="WP_200065810.1">
    <property type="nucleotide sequence ID" value="NZ_JAEHFW010000001.1"/>
</dbReference>
<keyword evidence="3" id="KW-0675">Receptor</keyword>
<dbReference type="Pfam" id="PF07715">
    <property type="entry name" value="Plug"/>
    <property type="match status" value="1"/>
</dbReference>
<keyword evidence="1" id="KW-0472">Membrane</keyword>
<dbReference type="Gene3D" id="2.60.40.1930">
    <property type="match status" value="1"/>
</dbReference>
<dbReference type="SUPFAM" id="SSF56935">
    <property type="entry name" value="Porins"/>
    <property type="match status" value="1"/>
</dbReference>
<evidence type="ECO:0000313" key="4">
    <source>
        <dbReference type="Proteomes" id="UP000613193"/>
    </source>
</evidence>
<dbReference type="GO" id="GO:0009279">
    <property type="term" value="C:cell outer membrane"/>
    <property type="evidence" value="ECO:0007669"/>
    <property type="project" value="UniProtKB-SubCell"/>
</dbReference>
<accession>A0A934PUQ7</accession>
<keyword evidence="1" id="KW-1134">Transmembrane beta strand</keyword>
<keyword evidence="1" id="KW-0813">Transport</keyword>
<comment type="subcellular location">
    <subcellularLocation>
        <location evidence="1">Cell outer membrane</location>
        <topology evidence="1">Multi-pass membrane protein</topology>
    </subcellularLocation>
</comment>
<keyword evidence="1" id="KW-0812">Transmembrane</keyword>
<name>A0A934PUQ7_9SPHI</name>
<organism evidence="3 4">
    <name type="scientific">Mucilaginibacter segetis</name>
    <dbReference type="NCBI Taxonomy" id="2793071"/>
    <lineage>
        <taxon>Bacteria</taxon>
        <taxon>Pseudomonadati</taxon>
        <taxon>Bacteroidota</taxon>
        <taxon>Sphingobacteriia</taxon>
        <taxon>Sphingobacteriales</taxon>
        <taxon>Sphingobacteriaceae</taxon>
        <taxon>Mucilaginibacter</taxon>
    </lineage>
</organism>
<proteinExistence type="inferred from homology"/>
<dbReference type="PROSITE" id="PS52016">
    <property type="entry name" value="TONB_DEPENDENT_REC_3"/>
    <property type="match status" value="1"/>
</dbReference>
<dbReference type="InterPro" id="IPR012910">
    <property type="entry name" value="Plug_dom"/>
</dbReference>
<dbReference type="Proteomes" id="UP000613193">
    <property type="component" value="Unassembled WGS sequence"/>
</dbReference>
<dbReference type="InterPro" id="IPR039426">
    <property type="entry name" value="TonB-dep_rcpt-like"/>
</dbReference>
<dbReference type="Gene3D" id="2.170.130.10">
    <property type="entry name" value="TonB-dependent receptor, plug domain"/>
    <property type="match status" value="1"/>
</dbReference>
<sequence>MKKVFLTNVALAFIILSAFINNGDWLADILSRLDNLRQQYPQEKIHLHFDKPYYSIGDDIWFKAYVVNAENNELSELSKILYVDLVDDQDSIRKTLVLPIVNGLTNGDIKLTDSLVDAGSYHIKAYTRWMQNFNSDFIFNKDITIGDARTPTSIIGSAKFTLKNNLNKKLDLEALVGYQNLIDKMPLIKAPVAYSLKQKNKVIYSGKAETDDKGMIKINIPLKEDYKPDDLYLQTFLVTKSGVEINRNFNIYDAGKIYVQFFPEGGVLVTGLKSLIGFKAMKSDGRGINISGYIIDKDNKKVADFKSLHAGMGSFSLKPETDNSYTAIVKDELGELTRYNLPIAETSGYVMSIDGKTLDDSIAVNVKLSKDIQKGQEIALIALQNGISRYAKKFNLDMGSINIRIPKIKFSTGIVQFTLVSSDATPYAERLIFIDHHDQLRLNLTTDKKVYGRHNKVNIELMVKGADNIPTGGSFSVAVIDAHKVHTDENTATSIYSNLLLTSDLKGYIEDPNYYFDNKSHEKSVELDNLLLTQGWRRFTWTSIKNKSLPEIKYQQDNNFNISGEITTLNGTPVPYGKVSLYAATLQGPIVIDTITDKNGYFKVDNFDLNGNLKFIVKATDNKGEKNIRITLNKPVAPVYNAYHIKQSELSTNSVLNYLKATQKDLDDHHIVLPGKTRMLKQVDIKGKLFPDKNTIRNSSKLGSATPDIVIKKEKIEQSPNLLFVFNGLPNIEVNPNNRMVYMVGRIVSLTRPQRVPMLVLLDGIAIEPGMLKDIPPESVEGIEIFKSGANTAIYGNEGYWGVIQITTKVGESVNYQSQITNMAYITVNGFSVQREFYSPVFKTPEDDKQLDIRSTIYWNPNVTTGDDGQATFSFYTANEPSDYKVIVEGLDFDGRLGRQTYTFEVK</sequence>
<keyword evidence="4" id="KW-1185">Reference proteome</keyword>
<dbReference type="AlphaFoldDB" id="A0A934PUQ7"/>
<gene>
    <name evidence="3" type="ORF">I5M19_08675</name>
</gene>
<evidence type="ECO:0000259" key="2">
    <source>
        <dbReference type="Pfam" id="PF07715"/>
    </source>
</evidence>
<keyword evidence="1" id="KW-0998">Cell outer membrane</keyword>
<dbReference type="EMBL" id="JAEHFW010000001">
    <property type="protein sequence ID" value="MBK0379378.1"/>
    <property type="molecule type" value="Genomic_DNA"/>
</dbReference>